<dbReference type="EMBL" id="CM037024">
    <property type="protein sequence ID" value="KAH7663023.1"/>
    <property type="molecule type" value="Genomic_DNA"/>
</dbReference>
<evidence type="ECO:0000313" key="2">
    <source>
        <dbReference type="Proteomes" id="UP000827976"/>
    </source>
</evidence>
<sequence length="133" mass="14802">MGLDSNTKPTIKLVKLDKALKLAETWVSNMSESRTDEVNRDEYEARPPGLGLGARVIPKVTPLASNDRAGRVLLGKLNAQKRQVLKNAEKLDITEKIEASDDDEDERESRTFSFSKKRATPPATSFSSSKRNK</sequence>
<reference evidence="2" key="1">
    <citation type="journal article" date="2022" name="Nat. Commun.">
        <title>Chromosome evolution and the genetic basis of agronomically important traits in greater yam.</title>
        <authorList>
            <person name="Bredeson J.V."/>
            <person name="Lyons J.B."/>
            <person name="Oniyinde I.O."/>
            <person name="Okereke N.R."/>
            <person name="Kolade O."/>
            <person name="Nnabue I."/>
            <person name="Nwadili C.O."/>
            <person name="Hribova E."/>
            <person name="Parker M."/>
            <person name="Nwogha J."/>
            <person name="Shu S."/>
            <person name="Carlson J."/>
            <person name="Kariba R."/>
            <person name="Muthemba S."/>
            <person name="Knop K."/>
            <person name="Barton G.J."/>
            <person name="Sherwood A.V."/>
            <person name="Lopez-Montes A."/>
            <person name="Asiedu R."/>
            <person name="Jamnadass R."/>
            <person name="Muchugi A."/>
            <person name="Goodstein D."/>
            <person name="Egesi C.N."/>
            <person name="Featherston J."/>
            <person name="Asfaw A."/>
            <person name="Simpson G.G."/>
            <person name="Dolezel J."/>
            <person name="Hendre P.S."/>
            <person name="Van Deynze A."/>
            <person name="Kumar P.L."/>
            <person name="Obidiegwu J.E."/>
            <person name="Bhattacharjee R."/>
            <person name="Rokhsar D.S."/>
        </authorList>
    </citation>
    <scope>NUCLEOTIDE SEQUENCE [LARGE SCALE GENOMIC DNA]</scope>
    <source>
        <strain evidence="2">cv. TDa95/00328</strain>
    </source>
</reference>
<dbReference type="Proteomes" id="UP000827976">
    <property type="component" value="Chromosome 14"/>
</dbReference>
<accession>A0ACB7UQM5</accession>
<gene>
    <name evidence="1" type="ORF">IHE45_14G025900</name>
</gene>
<proteinExistence type="predicted"/>
<organism evidence="1 2">
    <name type="scientific">Dioscorea alata</name>
    <name type="common">Purple yam</name>
    <dbReference type="NCBI Taxonomy" id="55571"/>
    <lineage>
        <taxon>Eukaryota</taxon>
        <taxon>Viridiplantae</taxon>
        <taxon>Streptophyta</taxon>
        <taxon>Embryophyta</taxon>
        <taxon>Tracheophyta</taxon>
        <taxon>Spermatophyta</taxon>
        <taxon>Magnoliopsida</taxon>
        <taxon>Liliopsida</taxon>
        <taxon>Dioscoreales</taxon>
        <taxon>Dioscoreaceae</taxon>
        <taxon>Dioscorea</taxon>
    </lineage>
</organism>
<evidence type="ECO:0000313" key="1">
    <source>
        <dbReference type="EMBL" id="KAH7663023.1"/>
    </source>
</evidence>
<comment type="caution">
    <text evidence="1">The sequence shown here is derived from an EMBL/GenBank/DDBJ whole genome shotgun (WGS) entry which is preliminary data.</text>
</comment>
<protein>
    <submittedName>
        <fullName evidence="1">Uncharacterized protein</fullName>
    </submittedName>
</protein>
<keyword evidence="2" id="KW-1185">Reference proteome</keyword>
<name>A0ACB7UQM5_DIOAL</name>